<dbReference type="OrthoDB" id="5829234at2759"/>
<dbReference type="GO" id="GO:0003824">
    <property type="term" value="F:catalytic activity"/>
    <property type="evidence" value="ECO:0007669"/>
    <property type="project" value="UniProtKB-KW"/>
</dbReference>
<dbReference type="EMBL" id="KL367588">
    <property type="protein sequence ID" value="KFD62794.1"/>
    <property type="molecule type" value="Genomic_DNA"/>
</dbReference>
<dbReference type="PANTHER" id="PTHR37984:SF5">
    <property type="entry name" value="PROTEIN NYNRIN-LIKE"/>
    <property type="match status" value="1"/>
</dbReference>
<feature type="domain" description="Reverse transcriptase" evidence="2">
    <location>
        <begin position="2"/>
        <end position="157"/>
    </location>
</feature>
<evidence type="ECO:0000256" key="1">
    <source>
        <dbReference type="ARBA" id="ARBA00023268"/>
    </source>
</evidence>
<evidence type="ECO:0000259" key="2">
    <source>
        <dbReference type="Pfam" id="PF00078"/>
    </source>
</evidence>
<evidence type="ECO:0008006" key="7">
    <source>
        <dbReference type="Google" id="ProtNLM"/>
    </source>
</evidence>
<evidence type="ECO:0000313" key="6">
    <source>
        <dbReference type="Proteomes" id="UP000030764"/>
    </source>
</evidence>
<feature type="domain" description="Reverse transcriptase/retrotransposon-derived protein RNase H-like" evidence="3">
    <location>
        <begin position="228"/>
        <end position="324"/>
    </location>
</feature>
<proteinExistence type="predicted"/>
<dbReference type="Gene3D" id="3.10.20.370">
    <property type="match status" value="1"/>
</dbReference>
<dbReference type="CDD" id="cd01647">
    <property type="entry name" value="RT_LTR"/>
    <property type="match status" value="1"/>
</dbReference>
<dbReference type="Gene3D" id="3.10.10.10">
    <property type="entry name" value="HIV Type 1 Reverse Transcriptase, subunit A, domain 1"/>
    <property type="match status" value="1"/>
</dbReference>
<keyword evidence="6" id="KW-1185">Reference proteome</keyword>
<dbReference type="PANTHER" id="PTHR37984">
    <property type="entry name" value="PROTEIN CBG26694"/>
    <property type="match status" value="1"/>
</dbReference>
<gene>
    <name evidence="4" type="ORF">M513_05192</name>
    <name evidence="5" type="ORF">M514_05192</name>
</gene>
<keyword evidence="1" id="KW-0511">Multifunctional enzyme</keyword>
<dbReference type="EMBL" id="KL363212">
    <property type="protein sequence ID" value="KFD53925.1"/>
    <property type="molecule type" value="Genomic_DNA"/>
</dbReference>
<sequence>MVPKGQAGVWRPCGYYHRLNNVTKPDKYPVPYINDASSRLFGRRIFSEIHLVRAHRIPVHPRDMHKTAITTSLSLYEYTRMPFSLRNATQTFQRLMDQVTRGLDFCLAYPDNALVASKTAQGHNAHLAELFDRFVKYGVKLNSVMCVLRTSSLELLAFQLTAEGIRPLCQKVAATERFPRPSNMNELRRLLDCLNFCRRLTLKAAVLLAPLERLVSSKQGKQEIHLSQEAVEAFEPSKQALVDVTLLFHPAESANLSLVVDNSDNAAGAVLQQRVASHWPPLSFFSRRFQPSGTRYSAFRRELLAAYLPIRHFRYLLEGEHFSVVTDHKPLVQAV</sequence>
<evidence type="ECO:0000313" key="4">
    <source>
        <dbReference type="EMBL" id="KFD53925.1"/>
    </source>
</evidence>
<dbReference type="Proteomes" id="UP000030758">
    <property type="component" value="Unassembled WGS sequence"/>
</dbReference>
<protein>
    <recommendedName>
        <fullName evidence="7">Reverse transcriptase/retrotransposon-derived protein RNase H-like domain-containing protein</fullName>
    </recommendedName>
</protein>
<dbReference type="InterPro" id="IPR043128">
    <property type="entry name" value="Rev_trsase/Diguanyl_cyclase"/>
</dbReference>
<dbReference type="Pfam" id="PF00078">
    <property type="entry name" value="RVT_1"/>
    <property type="match status" value="1"/>
</dbReference>
<accession>A0A085M9M9</accession>
<dbReference type="SUPFAM" id="SSF56672">
    <property type="entry name" value="DNA/RNA polymerases"/>
    <property type="match status" value="1"/>
</dbReference>
<dbReference type="Gene3D" id="3.30.70.270">
    <property type="match status" value="2"/>
</dbReference>
<evidence type="ECO:0000259" key="3">
    <source>
        <dbReference type="Pfam" id="PF17919"/>
    </source>
</evidence>
<dbReference type="Proteomes" id="UP000030764">
    <property type="component" value="Unassembled WGS sequence"/>
</dbReference>
<dbReference type="InterPro" id="IPR000477">
    <property type="entry name" value="RT_dom"/>
</dbReference>
<dbReference type="InterPro" id="IPR050951">
    <property type="entry name" value="Retrovirus_Pol_polyprotein"/>
</dbReference>
<evidence type="ECO:0000313" key="5">
    <source>
        <dbReference type="EMBL" id="KFD62794.1"/>
    </source>
</evidence>
<reference evidence="4 6" key="1">
    <citation type="journal article" date="2014" name="Nat. Genet.">
        <title>Genome and transcriptome of the porcine whipworm Trichuris suis.</title>
        <authorList>
            <person name="Jex A.R."/>
            <person name="Nejsum P."/>
            <person name="Schwarz E.M."/>
            <person name="Hu L."/>
            <person name="Young N.D."/>
            <person name="Hall R.S."/>
            <person name="Korhonen P.K."/>
            <person name="Liao S."/>
            <person name="Thamsborg S."/>
            <person name="Xia J."/>
            <person name="Xu P."/>
            <person name="Wang S."/>
            <person name="Scheerlinck J.P."/>
            <person name="Hofmann A."/>
            <person name="Sternberg P.W."/>
            <person name="Wang J."/>
            <person name="Gasser R.B."/>
        </authorList>
    </citation>
    <scope>NUCLEOTIDE SEQUENCE [LARGE SCALE GENOMIC DNA]</scope>
    <source>
        <strain evidence="5">DCEP-RM93F</strain>
        <strain evidence="4">DCEP-RM93M</strain>
    </source>
</reference>
<dbReference type="InterPro" id="IPR043502">
    <property type="entry name" value="DNA/RNA_pol_sf"/>
</dbReference>
<dbReference type="InterPro" id="IPR041577">
    <property type="entry name" value="RT_RNaseH_2"/>
</dbReference>
<dbReference type="Pfam" id="PF17919">
    <property type="entry name" value="RT_RNaseH_2"/>
    <property type="match status" value="1"/>
</dbReference>
<name>A0A085M9M9_9BILA</name>
<organism evidence="4 6">
    <name type="scientific">Trichuris suis</name>
    <name type="common">pig whipworm</name>
    <dbReference type="NCBI Taxonomy" id="68888"/>
    <lineage>
        <taxon>Eukaryota</taxon>
        <taxon>Metazoa</taxon>
        <taxon>Ecdysozoa</taxon>
        <taxon>Nematoda</taxon>
        <taxon>Enoplea</taxon>
        <taxon>Dorylaimia</taxon>
        <taxon>Trichinellida</taxon>
        <taxon>Trichuridae</taxon>
        <taxon>Trichuris</taxon>
    </lineage>
</organism>
<dbReference type="AlphaFoldDB" id="A0A085M9M9"/>